<dbReference type="GO" id="GO:0055037">
    <property type="term" value="C:recycling endosome"/>
    <property type="evidence" value="ECO:0007669"/>
    <property type="project" value="TreeGrafter"/>
</dbReference>
<dbReference type="Proteomes" id="UP000504639">
    <property type="component" value="Chromosome 1"/>
</dbReference>
<keyword evidence="3 4" id="KW-0175">Coiled coil</keyword>
<dbReference type="Gene3D" id="1.10.287.1490">
    <property type="match status" value="1"/>
</dbReference>
<proteinExistence type="inferred from homology"/>
<feature type="region of interest" description="Disordered" evidence="5">
    <location>
        <begin position="108"/>
        <end position="165"/>
    </location>
</feature>
<dbReference type="KEGG" id="aful:116502098"/>
<dbReference type="GO" id="GO:1903566">
    <property type="term" value="P:positive regulation of protein localization to cilium"/>
    <property type="evidence" value="ECO:0007669"/>
    <property type="project" value="TreeGrafter"/>
</dbReference>
<dbReference type="FunCoup" id="A0A6J3EQQ8">
    <property type="interactions" value="458"/>
</dbReference>
<feature type="coiled-coil region" evidence="4">
    <location>
        <begin position="229"/>
        <end position="309"/>
    </location>
</feature>
<name>A0A6J3EQQ8_AYTFU</name>
<evidence type="ECO:0000256" key="3">
    <source>
        <dbReference type="ARBA" id="ARBA00023054"/>
    </source>
</evidence>
<dbReference type="AlphaFoldDB" id="A0A6J3EQQ8"/>
<dbReference type="GO" id="GO:0036064">
    <property type="term" value="C:ciliary basal body"/>
    <property type="evidence" value="ECO:0007669"/>
    <property type="project" value="TreeGrafter"/>
</dbReference>
<dbReference type="PANTHER" id="PTHR31259">
    <property type="entry name" value="ENDOSOME-ASSOCIATED TRAFFICKING REGULATOR 1"/>
    <property type="match status" value="1"/>
</dbReference>
<accession>A0A6J3EQQ8</accession>
<evidence type="ECO:0000313" key="7">
    <source>
        <dbReference type="RefSeq" id="XP_032063728.1"/>
    </source>
</evidence>
<evidence type="ECO:0000256" key="4">
    <source>
        <dbReference type="SAM" id="Coils"/>
    </source>
</evidence>
<dbReference type="GO" id="GO:0045724">
    <property type="term" value="P:positive regulation of cilium assembly"/>
    <property type="evidence" value="ECO:0007669"/>
    <property type="project" value="TreeGrafter"/>
</dbReference>
<keyword evidence="6" id="KW-1185">Reference proteome</keyword>
<evidence type="ECO:0000256" key="5">
    <source>
        <dbReference type="SAM" id="MobiDB-lite"/>
    </source>
</evidence>
<dbReference type="GO" id="GO:0005769">
    <property type="term" value="C:early endosome"/>
    <property type="evidence" value="ECO:0007669"/>
    <property type="project" value="TreeGrafter"/>
</dbReference>
<evidence type="ECO:0000256" key="1">
    <source>
        <dbReference type="ARBA" id="ARBA00007791"/>
    </source>
</evidence>
<evidence type="ECO:0000313" key="6">
    <source>
        <dbReference type="Proteomes" id="UP000504639"/>
    </source>
</evidence>
<organism evidence="6 7">
    <name type="scientific">Aythya fuligula</name>
    <name type="common">Tufted duck</name>
    <name type="synonym">Anas fuligula</name>
    <dbReference type="NCBI Taxonomy" id="219594"/>
    <lineage>
        <taxon>Eukaryota</taxon>
        <taxon>Metazoa</taxon>
        <taxon>Chordata</taxon>
        <taxon>Craniata</taxon>
        <taxon>Vertebrata</taxon>
        <taxon>Euteleostomi</taxon>
        <taxon>Archelosauria</taxon>
        <taxon>Archosauria</taxon>
        <taxon>Dinosauria</taxon>
        <taxon>Saurischia</taxon>
        <taxon>Theropoda</taxon>
        <taxon>Coelurosauria</taxon>
        <taxon>Aves</taxon>
        <taxon>Neognathae</taxon>
        <taxon>Galloanserae</taxon>
        <taxon>Anseriformes</taxon>
        <taxon>Anatidae</taxon>
        <taxon>Aythyinae</taxon>
        <taxon>Aythya</taxon>
    </lineage>
</organism>
<comment type="similarity">
    <text evidence="1">Belongs to the ENTR1 family.</text>
</comment>
<dbReference type="InParanoid" id="A0A6J3EQQ8"/>
<reference evidence="7" key="1">
    <citation type="submission" date="2025-08" db="UniProtKB">
        <authorList>
            <consortium name="RefSeq"/>
        </authorList>
    </citation>
    <scope>IDENTIFICATION</scope>
    <source>
        <tissue evidence="7">Lung</tissue>
    </source>
</reference>
<evidence type="ECO:0000256" key="2">
    <source>
        <dbReference type="ARBA" id="ARBA00016007"/>
    </source>
</evidence>
<dbReference type="InterPro" id="IPR026757">
    <property type="entry name" value="ENTR1"/>
</dbReference>
<feature type="compositionally biased region" description="Acidic residues" evidence="5">
    <location>
        <begin position="19"/>
        <end position="35"/>
    </location>
</feature>
<dbReference type="PANTHER" id="PTHR31259:SF3">
    <property type="entry name" value="ENDOSOME-ASSOCIATED-TRAFFICKING REGULATOR 1"/>
    <property type="match status" value="1"/>
</dbReference>
<sequence length="378" mass="42482">MSRPFGVSGAMERACPEPQDLEDDDDDDDNDEDNDDYRYACHSMHPPPQCKGRDNPGDSQLEDPGGPVPIPFPLKPRHSCVVKDGEKNRMYAKRLARHALELEEDAQDFQEPFYKETETAGSLSEEEDDSWTRTYHLPVHQRPRGSHAASPSPCSPYDSFQHSASKHPGTDAFALWAHASDPHLAYPEHGRAAEPHMQQEEPVGDRELPSLQLTYRVLRDENNVLRRMVRSMQSSLESQARTVRSLERRLKASLVKEEREAQGLQTLVQQAERSLQLMTQRALEAESDVERLKQEMIVLQGELETSKVENEHLRAGQTTDLGAVKHNIDVALQSLHKIISGANLSIRQLVSGAESLNFVAELLKSTGKISDAEEENDP</sequence>
<gene>
    <name evidence="7" type="primary">LOC116502098</name>
</gene>
<dbReference type="GO" id="GO:0005813">
    <property type="term" value="C:centrosome"/>
    <property type="evidence" value="ECO:0007669"/>
    <property type="project" value="TreeGrafter"/>
</dbReference>
<dbReference type="RefSeq" id="XP_032063728.1">
    <property type="nucleotide sequence ID" value="XM_032207837.1"/>
</dbReference>
<protein>
    <recommendedName>
        <fullName evidence="2">Endosome-associated-trafficking regulator 1</fullName>
    </recommendedName>
</protein>
<dbReference type="GeneID" id="116502098"/>
<dbReference type="GO" id="GO:0032465">
    <property type="term" value="P:regulation of cytokinesis"/>
    <property type="evidence" value="ECO:0007669"/>
    <property type="project" value="TreeGrafter"/>
</dbReference>
<dbReference type="GO" id="GO:0030496">
    <property type="term" value="C:midbody"/>
    <property type="evidence" value="ECO:0007669"/>
    <property type="project" value="TreeGrafter"/>
</dbReference>
<feature type="region of interest" description="Disordered" evidence="5">
    <location>
        <begin position="1"/>
        <end position="79"/>
    </location>
</feature>